<accession>A0ABV9MTX6</accession>
<evidence type="ECO:0000256" key="1">
    <source>
        <dbReference type="SAM" id="MobiDB-lite"/>
    </source>
</evidence>
<feature type="compositionally biased region" description="Acidic residues" evidence="1">
    <location>
        <begin position="95"/>
        <end position="109"/>
    </location>
</feature>
<dbReference type="PANTHER" id="PTHR43384:SF14">
    <property type="entry name" value="ESX-1 SECRETION-ASSOCIATED PROTEIN ESPI"/>
    <property type="match status" value="1"/>
</dbReference>
<comment type="caution">
    <text evidence="2">The sequence shown here is derived from an EMBL/GenBank/DDBJ whole genome shotgun (WGS) entry which is preliminary data.</text>
</comment>
<sequence length="487" mass="53350">MTSNGGKTMAQARAVISSEGELKYWKPGGTRPEKIQTKDPQEARVRLVQHVTEALNDPFNDHHGPTLNVKVDDPETGIGVLTVTADGSVTRQELEEPEAPEAEHEDPEAVEQPVSERQGDEVEKDKPEAQEEEATEAEPEPQPETRRSKKPAAAAPQPKEEAAEVEEAEEVAAAEEEEFPSRKALRETSFLTAPKVIQPATIGWRGILTKLGISIKPSDYELAMRDDIHAVSQHWPGPRTIAVVNRKGGANKTPTVCGLSAVFARYGGGGVLAWDNNESQGTLGWRTEQGPHDASVLDLLRDKEELLSPGAHNALLAHYVHHQTEDKYDVLRSDEREEGDHEIQAHEVDSTYEVAAKYYRMIFMDSGNTTRAANWRAAIEHTDQLVVATTTVEDRAEAAKNTLVTLSKRDAHSAKLAANAVVIISQEKQDDGRAAQEYAEKFRQIARAAVVVPYDPAMKSGQIRYSALKPATQRAWLAAAAAVARGL</sequence>
<protein>
    <submittedName>
        <fullName evidence="2">MinD/ParA family protein</fullName>
    </submittedName>
</protein>
<feature type="region of interest" description="Disordered" evidence="1">
    <location>
        <begin position="21"/>
        <end position="41"/>
    </location>
</feature>
<reference evidence="3" key="1">
    <citation type="journal article" date="2019" name="Int. J. Syst. Evol. Microbiol.">
        <title>The Global Catalogue of Microorganisms (GCM) 10K type strain sequencing project: providing services to taxonomists for standard genome sequencing and annotation.</title>
        <authorList>
            <consortium name="The Broad Institute Genomics Platform"/>
            <consortium name="The Broad Institute Genome Sequencing Center for Infectious Disease"/>
            <person name="Wu L."/>
            <person name="Ma J."/>
        </authorList>
    </citation>
    <scope>NUCLEOTIDE SEQUENCE [LARGE SCALE GENOMIC DNA]</scope>
    <source>
        <strain evidence="3">CGMCC 1.12849</strain>
    </source>
</reference>
<proteinExistence type="predicted"/>
<feature type="compositionally biased region" description="Acidic residues" evidence="1">
    <location>
        <begin position="130"/>
        <end position="141"/>
    </location>
</feature>
<feature type="compositionally biased region" description="Basic and acidic residues" evidence="1">
    <location>
        <begin position="117"/>
        <end position="129"/>
    </location>
</feature>
<feature type="compositionally biased region" description="Basic and acidic residues" evidence="1">
    <location>
        <begin position="31"/>
        <end position="41"/>
    </location>
</feature>
<keyword evidence="3" id="KW-1185">Reference proteome</keyword>
<dbReference type="InterPro" id="IPR050625">
    <property type="entry name" value="ParA/MinD_ATPase"/>
</dbReference>
<feature type="region of interest" description="Disordered" evidence="1">
    <location>
        <begin position="55"/>
        <end position="181"/>
    </location>
</feature>
<dbReference type="RefSeq" id="WP_346060371.1">
    <property type="nucleotide sequence ID" value="NZ_BAAAVQ010000124.1"/>
</dbReference>
<dbReference type="Gene3D" id="3.40.50.300">
    <property type="entry name" value="P-loop containing nucleotide triphosphate hydrolases"/>
    <property type="match status" value="1"/>
</dbReference>
<evidence type="ECO:0000313" key="3">
    <source>
        <dbReference type="Proteomes" id="UP001595884"/>
    </source>
</evidence>
<dbReference type="Proteomes" id="UP001595884">
    <property type="component" value="Unassembled WGS sequence"/>
</dbReference>
<dbReference type="InterPro" id="IPR027417">
    <property type="entry name" value="P-loop_NTPase"/>
</dbReference>
<dbReference type="PANTHER" id="PTHR43384">
    <property type="entry name" value="SEPTUM SITE-DETERMINING PROTEIN MIND HOMOLOG, CHLOROPLASTIC-RELATED"/>
    <property type="match status" value="1"/>
</dbReference>
<gene>
    <name evidence="2" type="ORF">ACFO7V_18445</name>
</gene>
<dbReference type="SUPFAM" id="SSF52540">
    <property type="entry name" value="P-loop containing nucleoside triphosphate hydrolases"/>
    <property type="match status" value="1"/>
</dbReference>
<dbReference type="EMBL" id="JBHSHE010000098">
    <property type="protein sequence ID" value="MFC4718103.1"/>
    <property type="molecule type" value="Genomic_DNA"/>
</dbReference>
<feature type="compositionally biased region" description="Acidic residues" evidence="1">
    <location>
        <begin position="163"/>
        <end position="178"/>
    </location>
</feature>
<name>A0ABV9MTX6_9MICC</name>
<evidence type="ECO:0000313" key="2">
    <source>
        <dbReference type="EMBL" id="MFC4718103.1"/>
    </source>
</evidence>
<organism evidence="2 3">
    <name type="scientific">Glutamicibacter bergerei</name>
    <dbReference type="NCBI Taxonomy" id="256702"/>
    <lineage>
        <taxon>Bacteria</taxon>
        <taxon>Bacillati</taxon>
        <taxon>Actinomycetota</taxon>
        <taxon>Actinomycetes</taxon>
        <taxon>Micrococcales</taxon>
        <taxon>Micrococcaceae</taxon>
        <taxon>Glutamicibacter</taxon>
    </lineage>
</organism>